<dbReference type="Proteomes" id="UP000821837">
    <property type="component" value="Chromosome 1"/>
</dbReference>
<dbReference type="AlphaFoldDB" id="A0A9D4YQJ7"/>
<proteinExistence type="predicted"/>
<organism evidence="2 3">
    <name type="scientific">Rhipicephalus sanguineus</name>
    <name type="common">Brown dog tick</name>
    <name type="synonym">Ixodes sanguineus</name>
    <dbReference type="NCBI Taxonomy" id="34632"/>
    <lineage>
        <taxon>Eukaryota</taxon>
        <taxon>Metazoa</taxon>
        <taxon>Ecdysozoa</taxon>
        <taxon>Arthropoda</taxon>
        <taxon>Chelicerata</taxon>
        <taxon>Arachnida</taxon>
        <taxon>Acari</taxon>
        <taxon>Parasitiformes</taxon>
        <taxon>Ixodida</taxon>
        <taxon>Ixodoidea</taxon>
        <taxon>Ixodidae</taxon>
        <taxon>Rhipicephalinae</taxon>
        <taxon>Rhipicephalus</taxon>
        <taxon>Rhipicephalus</taxon>
    </lineage>
</organism>
<reference evidence="2" key="2">
    <citation type="submission" date="2021-09" db="EMBL/GenBank/DDBJ databases">
        <authorList>
            <person name="Jia N."/>
            <person name="Wang J."/>
            <person name="Shi W."/>
            <person name="Du L."/>
            <person name="Sun Y."/>
            <person name="Zhan W."/>
            <person name="Jiang J."/>
            <person name="Wang Q."/>
            <person name="Zhang B."/>
            <person name="Ji P."/>
            <person name="Sakyi L.B."/>
            <person name="Cui X."/>
            <person name="Yuan T."/>
            <person name="Jiang B."/>
            <person name="Yang W."/>
            <person name="Lam T.T.-Y."/>
            <person name="Chang Q."/>
            <person name="Ding S."/>
            <person name="Wang X."/>
            <person name="Zhu J."/>
            <person name="Ruan X."/>
            <person name="Zhao L."/>
            <person name="Wei J."/>
            <person name="Que T."/>
            <person name="Du C."/>
            <person name="Cheng J."/>
            <person name="Dai P."/>
            <person name="Han X."/>
            <person name="Huang E."/>
            <person name="Gao Y."/>
            <person name="Liu J."/>
            <person name="Shao H."/>
            <person name="Ye R."/>
            <person name="Li L."/>
            <person name="Wei W."/>
            <person name="Wang X."/>
            <person name="Wang C."/>
            <person name="Huo Q."/>
            <person name="Li W."/>
            <person name="Guo W."/>
            <person name="Chen H."/>
            <person name="Chen S."/>
            <person name="Zhou L."/>
            <person name="Zhou L."/>
            <person name="Ni X."/>
            <person name="Tian J."/>
            <person name="Zhou Y."/>
            <person name="Sheng Y."/>
            <person name="Liu T."/>
            <person name="Pan Y."/>
            <person name="Xia L."/>
            <person name="Li J."/>
            <person name="Zhao F."/>
            <person name="Cao W."/>
        </authorList>
    </citation>
    <scope>NUCLEOTIDE SEQUENCE</scope>
    <source>
        <strain evidence="2">Rsan-2018</strain>
        <tissue evidence="2">Larvae</tissue>
    </source>
</reference>
<evidence type="ECO:0000313" key="3">
    <source>
        <dbReference type="Proteomes" id="UP000821837"/>
    </source>
</evidence>
<feature type="region of interest" description="Disordered" evidence="1">
    <location>
        <begin position="101"/>
        <end position="123"/>
    </location>
</feature>
<reference evidence="2" key="1">
    <citation type="journal article" date="2020" name="Cell">
        <title>Large-Scale Comparative Analyses of Tick Genomes Elucidate Their Genetic Diversity and Vector Capacities.</title>
        <authorList>
            <consortium name="Tick Genome and Microbiome Consortium (TIGMIC)"/>
            <person name="Jia N."/>
            <person name="Wang J."/>
            <person name="Shi W."/>
            <person name="Du L."/>
            <person name="Sun Y."/>
            <person name="Zhan W."/>
            <person name="Jiang J.F."/>
            <person name="Wang Q."/>
            <person name="Zhang B."/>
            <person name="Ji P."/>
            <person name="Bell-Sakyi L."/>
            <person name="Cui X.M."/>
            <person name="Yuan T.T."/>
            <person name="Jiang B.G."/>
            <person name="Yang W.F."/>
            <person name="Lam T.T."/>
            <person name="Chang Q.C."/>
            <person name="Ding S.J."/>
            <person name="Wang X.J."/>
            <person name="Zhu J.G."/>
            <person name="Ruan X.D."/>
            <person name="Zhao L."/>
            <person name="Wei J.T."/>
            <person name="Ye R.Z."/>
            <person name="Que T.C."/>
            <person name="Du C.H."/>
            <person name="Zhou Y.H."/>
            <person name="Cheng J.X."/>
            <person name="Dai P.F."/>
            <person name="Guo W.B."/>
            <person name="Han X.H."/>
            <person name="Huang E.J."/>
            <person name="Li L.F."/>
            <person name="Wei W."/>
            <person name="Gao Y.C."/>
            <person name="Liu J.Z."/>
            <person name="Shao H.Z."/>
            <person name="Wang X."/>
            <person name="Wang C.C."/>
            <person name="Yang T.C."/>
            <person name="Huo Q.B."/>
            <person name="Li W."/>
            <person name="Chen H.Y."/>
            <person name="Chen S.E."/>
            <person name="Zhou L.G."/>
            <person name="Ni X.B."/>
            <person name="Tian J.H."/>
            <person name="Sheng Y."/>
            <person name="Liu T."/>
            <person name="Pan Y.S."/>
            <person name="Xia L.Y."/>
            <person name="Li J."/>
            <person name="Zhao F."/>
            <person name="Cao W.C."/>
        </authorList>
    </citation>
    <scope>NUCLEOTIDE SEQUENCE</scope>
    <source>
        <strain evidence="2">Rsan-2018</strain>
    </source>
</reference>
<comment type="caution">
    <text evidence="2">The sequence shown here is derived from an EMBL/GenBank/DDBJ whole genome shotgun (WGS) entry which is preliminary data.</text>
</comment>
<feature type="compositionally biased region" description="Low complexity" evidence="1">
    <location>
        <begin position="101"/>
        <end position="110"/>
    </location>
</feature>
<name>A0A9D4YQJ7_RHISA</name>
<gene>
    <name evidence="2" type="ORF">HPB52_019173</name>
</gene>
<accession>A0A9D4YQJ7</accession>
<dbReference type="EMBL" id="JABSTV010001245">
    <property type="protein sequence ID" value="KAH7984311.1"/>
    <property type="molecule type" value="Genomic_DNA"/>
</dbReference>
<keyword evidence="3" id="KW-1185">Reference proteome</keyword>
<sequence>MSATVSDFLEWLVLEAQKGARASLFRAELALSEPVSVHVPGLTHGYHGVGLASSPGSQQSSGGWRLGSLRLRMLEMENGLADLAALDSVVSAMPAAASGRLRAARSCGRSPRGLGVSASGSRE</sequence>
<evidence type="ECO:0000256" key="1">
    <source>
        <dbReference type="SAM" id="MobiDB-lite"/>
    </source>
</evidence>
<evidence type="ECO:0000313" key="2">
    <source>
        <dbReference type="EMBL" id="KAH7984311.1"/>
    </source>
</evidence>
<protein>
    <submittedName>
        <fullName evidence="2">Uncharacterized protein</fullName>
    </submittedName>
</protein>